<organism evidence="1 2">
    <name type="scientific">Pseudomonas tremae</name>
    <dbReference type="NCBI Taxonomy" id="200454"/>
    <lineage>
        <taxon>Bacteria</taxon>
        <taxon>Pseudomonadati</taxon>
        <taxon>Pseudomonadota</taxon>
        <taxon>Gammaproteobacteria</taxon>
        <taxon>Pseudomonadales</taxon>
        <taxon>Pseudomonadaceae</taxon>
        <taxon>Pseudomonas</taxon>
    </lineage>
</organism>
<dbReference type="RefSeq" id="WP_054997774.1">
    <property type="nucleotide sequence ID" value="NZ_LJRO01000235.1"/>
</dbReference>
<comment type="caution">
    <text evidence="1">The sequence shown here is derived from an EMBL/GenBank/DDBJ whole genome shotgun (WGS) entry which is preliminary data.</text>
</comment>
<evidence type="ECO:0000313" key="2">
    <source>
        <dbReference type="Proteomes" id="UP000050523"/>
    </source>
</evidence>
<sequence length="100" mass="10389">MKNDSPKSSDAQIYLSPITQAALVISAINAKAGVEAVAEELAEQVKTVSGGDLSRIEAMLVTQAQSLDTLFAKLVNDSLKTGVDDPAGRMGIALQAQAQC</sequence>
<protein>
    <submittedName>
        <fullName evidence="1">Glycerol-3-phosphate ABC transporter, periplasmic glycerol-3-phosphate-binding protein</fullName>
    </submittedName>
</protein>
<accession>A0AA40P3Q4</accession>
<reference evidence="1 2" key="1">
    <citation type="submission" date="2015-09" db="EMBL/GenBank/DDBJ databases">
        <title>Genome announcement of multiple Pseudomonas syringae strains.</title>
        <authorList>
            <person name="Thakur S."/>
            <person name="Wang P.W."/>
            <person name="Gong Y."/>
            <person name="Weir B.S."/>
            <person name="Guttman D.S."/>
        </authorList>
    </citation>
    <scope>NUCLEOTIDE SEQUENCE [LARGE SCALE GENOMIC DNA]</scope>
    <source>
        <strain evidence="1 2">ICMP9151</strain>
    </source>
</reference>
<dbReference type="AlphaFoldDB" id="A0AA40P3Q4"/>
<evidence type="ECO:0000313" key="1">
    <source>
        <dbReference type="EMBL" id="KPY98903.1"/>
    </source>
</evidence>
<proteinExistence type="predicted"/>
<gene>
    <name evidence="1" type="ORF">ALO43_200569</name>
</gene>
<dbReference type="EMBL" id="LJRO01000235">
    <property type="protein sequence ID" value="KPY98903.1"/>
    <property type="molecule type" value="Genomic_DNA"/>
</dbReference>
<name>A0AA40P3Q4_9PSED</name>
<dbReference type="Proteomes" id="UP000050523">
    <property type="component" value="Unassembled WGS sequence"/>
</dbReference>